<reference evidence="3 4" key="1">
    <citation type="submission" date="2018-10" db="EMBL/GenBank/DDBJ databases">
        <title>Genomic Encyclopedia of Archaeal and Bacterial Type Strains, Phase II (KMG-II): from individual species to whole genera.</title>
        <authorList>
            <person name="Goeker M."/>
        </authorList>
    </citation>
    <scope>NUCLEOTIDE SEQUENCE [LARGE SCALE GENOMIC DNA]</scope>
    <source>
        <strain evidence="3 4">NSB1</strain>
    </source>
</reference>
<name>A0A495VK80_9BACT</name>
<dbReference type="OrthoDB" id="767964at2"/>
<dbReference type="Pfam" id="PF05686">
    <property type="entry name" value="Glyco_transf_90"/>
    <property type="match status" value="1"/>
</dbReference>
<dbReference type="InterPro" id="IPR051091">
    <property type="entry name" value="O-Glucosyltr/Glycosyltrsf_90"/>
</dbReference>
<dbReference type="PANTHER" id="PTHR12203:SF35">
    <property type="entry name" value="PROTEIN O-GLUCOSYLTRANSFERASE 1"/>
    <property type="match status" value="1"/>
</dbReference>
<sequence length="339" mass="40700">MINSKFSYLLRNGKNPKFVYYGVNYLRLMIPKFFFRIRLKKELEKLNKSTDKDYIMQRVNYYNQLDRDSLSLSAAYDSWRDELIPLRRQPMCKQKVYFFDTFEYTRWFPQSLKWKLCPGDLVSVPNIPSIVKSRPLVAGNENSVIMKLDKVRHFIFIKDEKSFVEKKNMVVFRGKIGVPGTNGFKENRYRFLEKYWGHPMCNLGEIKGRHPNKQWIVEKMTLRQHLDYKFILSLEGNDVASNLKWVMSSNSLAVMPRPTCETWFMEGRLIPNYHYVEIKPDFSDLEERLNYYIAHPQEAEEIIRHAHEYVEQFKDPERERLVSLFVLKKYFEETNLVTF</sequence>
<gene>
    <name evidence="3" type="ORF">BC742_2378</name>
</gene>
<evidence type="ECO:0000259" key="2">
    <source>
        <dbReference type="SMART" id="SM00672"/>
    </source>
</evidence>
<dbReference type="InterPro" id="IPR006598">
    <property type="entry name" value="CAP10"/>
</dbReference>
<dbReference type="AlphaFoldDB" id="A0A495VK80"/>
<dbReference type="PANTHER" id="PTHR12203">
    <property type="entry name" value="KDEL LYS-ASP-GLU-LEU CONTAINING - RELATED"/>
    <property type="match status" value="1"/>
</dbReference>
<evidence type="ECO:0000256" key="1">
    <source>
        <dbReference type="ARBA" id="ARBA00022679"/>
    </source>
</evidence>
<keyword evidence="4" id="KW-1185">Reference proteome</keyword>
<comment type="caution">
    <text evidence="3">The sequence shown here is derived from an EMBL/GenBank/DDBJ whole genome shotgun (WGS) entry which is preliminary data.</text>
</comment>
<evidence type="ECO:0000313" key="4">
    <source>
        <dbReference type="Proteomes" id="UP000269493"/>
    </source>
</evidence>
<proteinExistence type="predicted"/>
<organism evidence="3 4">
    <name type="scientific">Coprobacter fastidiosus NSB1 = JCM 33896</name>
    <dbReference type="NCBI Taxonomy" id="1349822"/>
    <lineage>
        <taxon>Bacteria</taxon>
        <taxon>Pseudomonadati</taxon>
        <taxon>Bacteroidota</taxon>
        <taxon>Bacteroidia</taxon>
        <taxon>Bacteroidales</taxon>
        <taxon>Barnesiellaceae</taxon>
        <taxon>Coprobacter</taxon>
    </lineage>
</organism>
<accession>A0A495VK80</accession>
<dbReference type="SMART" id="SM00672">
    <property type="entry name" value="CAP10"/>
    <property type="match status" value="1"/>
</dbReference>
<keyword evidence="1 3" id="KW-0808">Transferase</keyword>
<evidence type="ECO:0000313" key="3">
    <source>
        <dbReference type="EMBL" id="RKT49791.1"/>
    </source>
</evidence>
<dbReference type="EMBL" id="RBXN01000009">
    <property type="protein sequence ID" value="RKT49791.1"/>
    <property type="molecule type" value="Genomic_DNA"/>
</dbReference>
<feature type="domain" description="Glycosyl transferase CAP10" evidence="2">
    <location>
        <begin position="121"/>
        <end position="328"/>
    </location>
</feature>
<dbReference type="GO" id="GO:0016740">
    <property type="term" value="F:transferase activity"/>
    <property type="evidence" value="ECO:0007669"/>
    <property type="project" value="UniProtKB-KW"/>
</dbReference>
<dbReference type="Proteomes" id="UP000269493">
    <property type="component" value="Unassembled WGS sequence"/>
</dbReference>
<protein>
    <submittedName>
        <fullName evidence="3">Glycosyl transferase family 90</fullName>
    </submittedName>
</protein>